<comment type="caution">
    <text evidence="2">The sequence shown here is derived from an EMBL/GenBank/DDBJ whole genome shotgun (WGS) entry which is preliminary data.</text>
</comment>
<name>A0A5D0R639_9FLAO</name>
<keyword evidence="3" id="KW-1185">Reference proteome</keyword>
<feature type="signal peptide" evidence="1">
    <location>
        <begin position="1"/>
        <end position="20"/>
    </location>
</feature>
<evidence type="ECO:0000313" key="2">
    <source>
        <dbReference type="EMBL" id="TYB76385.1"/>
    </source>
</evidence>
<reference evidence="2 3" key="1">
    <citation type="submission" date="2019-08" db="EMBL/GenBank/DDBJ databases">
        <title>Genomes of Antarctic Bizionia species.</title>
        <authorList>
            <person name="Bowman J.P."/>
        </authorList>
    </citation>
    <scope>NUCLEOTIDE SEQUENCE [LARGE SCALE GENOMIC DNA]</scope>
    <source>
        <strain evidence="2 3">ADA-4</strain>
    </source>
</reference>
<dbReference type="Pfam" id="PF13483">
    <property type="entry name" value="Lactamase_B_3"/>
    <property type="match status" value="1"/>
</dbReference>
<dbReference type="EMBL" id="VSKK01000003">
    <property type="protein sequence ID" value="TYB76385.1"/>
    <property type="molecule type" value="Genomic_DNA"/>
</dbReference>
<dbReference type="PANTHER" id="PTHR43546">
    <property type="entry name" value="UPF0173 METAL-DEPENDENT HYDROLASE MJ1163-RELATED"/>
    <property type="match status" value="1"/>
</dbReference>
<accession>A0A5D0R639</accession>
<dbReference type="AlphaFoldDB" id="A0A5D0R639"/>
<keyword evidence="2" id="KW-0378">Hydrolase</keyword>
<dbReference type="OrthoDB" id="9789133at2"/>
<gene>
    <name evidence="2" type="ORF">ES674_12420</name>
</gene>
<dbReference type="Gene3D" id="3.60.15.10">
    <property type="entry name" value="Ribonuclease Z/Hydroxyacylglutathione hydrolase-like"/>
    <property type="match status" value="1"/>
</dbReference>
<keyword evidence="1" id="KW-0732">Signal</keyword>
<organism evidence="2 3">
    <name type="scientific">Bizionia myxarmorum</name>
    <dbReference type="NCBI Taxonomy" id="291186"/>
    <lineage>
        <taxon>Bacteria</taxon>
        <taxon>Pseudomonadati</taxon>
        <taxon>Bacteroidota</taxon>
        <taxon>Flavobacteriia</taxon>
        <taxon>Flavobacteriales</taxon>
        <taxon>Flavobacteriaceae</taxon>
        <taxon>Bizionia</taxon>
    </lineage>
</organism>
<dbReference type="RefSeq" id="WP_148404440.1">
    <property type="nucleotide sequence ID" value="NZ_VSKK01000003.1"/>
</dbReference>
<dbReference type="InterPro" id="IPR036866">
    <property type="entry name" value="RibonucZ/Hydroxyglut_hydro"/>
</dbReference>
<dbReference type="PANTHER" id="PTHR43546:SF3">
    <property type="entry name" value="UPF0173 METAL-DEPENDENT HYDROLASE MJ1163"/>
    <property type="match status" value="1"/>
</dbReference>
<dbReference type="Proteomes" id="UP000323720">
    <property type="component" value="Unassembled WGS sequence"/>
</dbReference>
<protein>
    <submittedName>
        <fullName evidence="2">MBL fold metallo-hydrolase</fullName>
    </submittedName>
</protein>
<sequence length="275" mass="31065">MKTKYILILVIALFFFNCKSDKNTSDQEVINNVSDSTNTETSQINNTDDFTFADIKITPVNHASLVITYQNISIYIDPVGNDSLYKSFQKPDFILITDIHGDHLDNSTLEAVMAPNTIIIGPEAVKEKLSKALISNYKVLSNGFNENFSISNDTLNIEAIPMYNLREDALAYHTKGRGNGYVLTLNNQRIYISGDTEDILEMRNLKNIDVALVCMNLPYTMTIESAADAVLEFMPKKILPYHYRGTDGFSDVESFKNVVNSKNKTIEVIQLDWYN</sequence>
<dbReference type="GO" id="GO:0016787">
    <property type="term" value="F:hydrolase activity"/>
    <property type="evidence" value="ECO:0007669"/>
    <property type="project" value="UniProtKB-KW"/>
</dbReference>
<dbReference type="InterPro" id="IPR050114">
    <property type="entry name" value="UPF0173_UPF0282_UlaG_hydrolase"/>
</dbReference>
<evidence type="ECO:0000313" key="3">
    <source>
        <dbReference type="Proteomes" id="UP000323720"/>
    </source>
</evidence>
<feature type="chain" id="PRO_5022929126" evidence="1">
    <location>
        <begin position="21"/>
        <end position="275"/>
    </location>
</feature>
<dbReference type="SUPFAM" id="SSF56281">
    <property type="entry name" value="Metallo-hydrolase/oxidoreductase"/>
    <property type="match status" value="1"/>
</dbReference>
<evidence type="ECO:0000256" key="1">
    <source>
        <dbReference type="SAM" id="SignalP"/>
    </source>
</evidence>
<proteinExistence type="predicted"/>